<dbReference type="Gene3D" id="2.60.120.200">
    <property type="match status" value="1"/>
</dbReference>
<evidence type="ECO:0000256" key="2">
    <source>
        <dbReference type="ARBA" id="ARBA00022737"/>
    </source>
</evidence>
<feature type="domain" description="Galectin" evidence="4">
    <location>
        <begin position="14"/>
        <end position="143"/>
    </location>
</feature>
<dbReference type="Ensembl" id="ENSSPUT00000014751.1">
    <property type="protein sequence ID" value="ENSSPUP00000013831.1"/>
    <property type="gene ID" value="ENSSPUG00000010659.1"/>
</dbReference>
<keyword evidence="1 3" id="KW-0430">Lectin</keyword>
<dbReference type="CDD" id="cd00070">
    <property type="entry name" value="GLECT"/>
    <property type="match status" value="1"/>
</dbReference>
<dbReference type="GO" id="GO:2000562">
    <property type="term" value="P:negative regulation of CD4-positive, alpha-beta T cell proliferation"/>
    <property type="evidence" value="ECO:0007669"/>
    <property type="project" value="TreeGrafter"/>
</dbReference>
<dbReference type="InterPro" id="IPR001079">
    <property type="entry name" value="Galectin_CRD"/>
</dbReference>
<dbReference type="GO" id="GO:0005634">
    <property type="term" value="C:nucleus"/>
    <property type="evidence" value="ECO:0007669"/>
    <property type="project" value="TreeGrafter"/>
</dbReference>
<evidence type="ECO:0000259" key="4">
    <source>
        <dbReference type="PROSITE" id="PS51304"/>
    </source>
</evidence>
<dbReference type="Pfam" id="PF00337">
    <property type="entry name" value="Gal-bind_lectin"/>
    <property type="match status" value="1"/>
</dbReference>
<reference evidence="5" key="1">
    <citation type="submission" date="2025-08" db="UniProtKB">
        <authorList>
            <consortium name="Ensembl"/>
        </authorList>
    </citation>
    <scope>IDENTIFICATION</scope>
</reference>
<dbReference type="GO" id="GO:0032689">
    <property type="term" value="P:negative regulation of type II interferon production"/>
    <property type="evidence" value="ECO:0007669"/>
    <property type="project" value="TreeGrafter"/>
</dbReference>
<dbReference type="PANTHER" id="PTHR11346">
    <property type="entry name" value="GALECTIN"/>
    <property type="match status" value="1"/>
</dbReference>
<accession>A0A8D0GZK8</accession>
<proteinExistence type="predicted"/>
<evidence type="ECO:0000313" key="5">
    <source>
        <dbReference type="Ensembl" id="ENSSPUP00000013831.1"/>
    </source>
</evidence>
<keyword evidence="2" id="KW-0677">Repeat</keyword>
<sequence length="154" mass="17393">MAFQQPILNPNVPFTGSIFGGLSEGKMVLIQGQVHPYVKRFSMNLRCSNGDIAFHFNPRFDEGRLVVVCNTEQSHCWGSEERTYNMPFQSDTYFEMIINVKNHCYQVSVNGQHFLEYRHRVPLHTVQTLEIVGDVSLSCVSFSGNSVSIGACLL</sequence>
<dbReference type="OMA" id="ETHSYNA"/>
<evidence type="ECO:0000313" key="6">
    <source>
        <dbReference type="Proteomes" id="UP000694392"/>
    </source>
</evidence>
<dbReference type="Proteomes" id="UP000694392">
    <property type="component" value="Unplaced"/>
</dbReference>
<dbReference type="SMART" id="SM00908">
    <property type="entry name" value="Gal-bind_lectin"/>
    <property type="match status" value="1"/>
</dbReference>
<dbReference type="FunFam" id="2.60.120.200:FF:000124">
    <property type="entry name" value="Galectin-4"/>
    <property type="match status" value="1"/>
</dbReference>
<evidence type="ECO:0000256" key="1">
    <source>
        <dbReference type="ARBA" id="ARBA00022734"/>
    </source>
</evidence>
<dbReference type="GO" id="GO:0010628">
    <property type="term" value="P:positive regulation of gene expression"/>
    <property type="evidence" value="ECO:0007669"/>
    <property type="project" value="TreeGrafter"/>
</dbReference>
<dbReference type="AlphaFoldDB" id="A0A8D0GZK8"/>
<name>A0A8D0GZK8_SPHPU</name>
<dbReference type="InterPro" id="IPR013320">
    <property type="entry name" value="ConA-like_dom_sf"/>
</dbReference>
<protein>
    <recommendedName>
        <fullName evidence="3">Galectin</fullName>
    </recommendedName>
</protein>
<dbReference type="PROSITE" id="PS51304">
    <property type="entry name" value="GALECTIN"/>
    <property type="match status" value="1"/>
</dbReference>
<dbReference type="GeneTree" id="ENSGT00940000162258"/>
<dbReference type="SMART" id="SM00276">
    <property type="entry name" value="GLECT"/>
    <property type="match status" value="1"/>
</dbReference>
<reference evidence="5" key="2">
    <citation type="submission" date="2025-09" db="UniProtKB">
        <authorList>
            <consortium name="Ensembl"/>
        </authorList>
    </citation>
    <scope>IDENTIFICATION</scope>
</reference>
<evidence type="ECO:0000256" key="3">
    <source>
        <dbReference type="RuleBase" id="RU102079"/>
    </source>
</evidence>
<dbReference type="GO" id="GO:0005829">
    <property type="term" value="C:cytosol"/>
    <property type="evidence" value="ECO:0007669"/>
    <property type="project" value="TreeGrafter"/>
</dbReference>
<organism evidence="5 6">
    <name type="scientific">Sphenodon punctatus</name>
    <name type="common">Tuatara</name>
    <name type="synonym">Hatteria punctata</name>
    <dbReference type="NCBI Taxonomy" id="8508"/>
    <lineage>
        <taxon>Eukaryota</taxon>
        <taxon>Metazoa</taxon>
        <taxon>Chordata</taxon>
        <taxon>Craniata</taxon>
        <taxon>Vertebrata</taxon>
        <taxon>Euteleostomi</taxon>
        <taxon>Lepidosauria</taxon>
        <taxon>Sphenodontia</taxon>
        <taxon>Sphenodontidae</taxon>
        <taxon>Sphenodon</taxon>
    </lineage>
</organism>
<dbReference type="PANTHER" id="PTHR11346:SF186">
    <property type="entry name" value="GALECTIN"/>
    <property type="match status" value="1"/>
</dbReference>
<dbReference type="GO" id="GO:0030246">
    <property type="term" value="F:carbohydrate binding"/>
    <property type="evidence" value="ECO:0007669"/>
    <property type="project" value="UniProtKB-UniRule"/>
</dbReference>
<keyword evidence="6" id="KW-1185">Reference proteome</keyword>
<dbReference type="InterPro" id="IPR044156">
    <property type="entry name" value="Galectin-like"/>
</dbReference>
<dbReference type="GO" id="GO:0016936">
    <property type="term" value="F:galactoside binding"/>
    <property type="evidence" value="ECO:0007669"/>
    <property type="project" value="TreeGrafter"/>
</dbReference>
<dbReference type="SUPFAM" id="SSF49899">
    <property type="entry name" value="Concanavalin A-like lectins/glucanases"/>
    <property type="match status" value="1"/>
</dbReference>